<dbReference type="InterPro" id="IPR007387">
    <property type="entry name" value="TRAP_DctQ"/>
</dbReference>
<protein>
    <recommendedName>
        <fullName evidence="9">TRAP transporter small permease protein</fullName>
    </recommendedName>
</protein>
<feature type="transmembrane region" description="Helical" evidence="9">
    <location>
        <begin position="87"/>
        <end position="108"/>
    </location>
</feature>
<dbReference type="InterPro" id="IPR055348">
    <property type="entry name" value="DctQ"/>
</dbReference>
<organism evidence="11 12">
    <name type="scientific">Zhengella mangrovi</name>
    <dbReference type="NCBI Taxonomy" id="1982044"/>
    <lineage>
        <taxon>Bacteria</taxon>
        <taxon>Pseudomonadati</taxon>
        <taxon>Pseudomonadota</taxon>
        <taxon>Alphaproteobacteria</taxon>
        <taxon>Hyphomicrobiales</taxon>
        <taxon>Notoacmeibacteraceae</taxon>
        <taxon>Zhengella</taxon>
    </lineage>
</organism>
<dbReference type="Pfam" id="PF04290">
    <property type="entry name" value="DctQ"/>
    <property type="match status" value="1"/>
</dbReference>
<dbReference type="AlphaFoldDB" id="A0A2G1QK89"/>
<gene>
    <name evidence="11" type="ORF">CSC94_16460</name>
</gene>
<dbReference type="OrthoDB" id="4250245at2"/>
<comment type="subunit">
    <text evidence="9">The complex comprises the extracytoplasmic solute receptor protein and the two transmembrane proteins.</text>
</comment>
<keyword evidence="7 9" id="KW-0472">Membrane</keyword>
<evidence type="ECO:0000313" key="11">
    <source>
        <dbReference type="EMBL" id="PHP65912.1"/>
    </source>
</evidence>
<keyword evidence="5 9" id="KW-0812">Transmembrane</keyword>
<dbReference type="EMBL" id="PDVP01000011">
    <property type="protein sequence ID" value="PHP65912.1"/>
    <property type="molecule type" value="Genomic_DNA"/>
</dbReference>
<evidence type="ECO:0000256" key="1">
    <source>
        <dbReference type="ARBA" id="ARBA00004429"/>
    </source>
</evidence>
<evidence type="ECO:0000256" key="4">
    <source>
        <dbReference type="ARBA" id="ARBA00022519"/>
    </source>
</evidence>
<proteinExistence type="inferred from homology"/>
<keyword evidence="2 9" id="KW-0813">Transport</keyword>
<feature type="transmembrane region" description="Helical" evidence="9">
    <location>
        <begin position="128"/>
        <end position="150"/>
    </location>
</feature>
<feature type="transmembrane region" description="Helical" evidence="9">
    <location>
        <begin position="49"/>
        <end position="66"/>
    </location>
</feature>
<reference evidence="11 12" key="1">
    <citation type="submission" date="2017-10" db="EMBL/GenBank/DDBJ databases">
        <title>Sedimentibacterium mangrovi gen. nov., sp. nov., a novel member of family Phyllobacteriacea isolated from mangrove sediment.</title>
        <authorList>
            <person name="Liao H."/>
            <person name="Tian Y."/>
        </authorList>
    </citation>
    <scope>NUCLEOTIDE SEQUENCE [LARGE SCALE GENOMIC DNA]</scope>
    <source>
        <strain evidence="11 12">X9-2-2</strain>
    </source>
</reference>
<evidence type="ECO:0000256" key="8">
    <source>
        <dbReference type="ARBA" id="ARBA00038436"/>
    </source>
</evidence>
<evidence type="ECO:0000256" key="3">
    <source>
        <dbReference type="ARBA" id="ARBA00022475"/>
    </source>
</evidence>
<evidence type="ECO:0000313" key="12">
    <source>
        <dbReference type="Proteomes" id="UP000221168"/>
    </source>
</evidence>
<evidence type="ECO:0000256" key="9">
    <source>
        <dbReference type="RuleBase" id="RU369079"/>
    </source>
</evidence>
<comment type="subcellular location">
    <subcellularLocation>
        <location evidence="1 9">Cell inner membrane</location>
        <topology evidence="1 9">Multi-pass membrane protein</topology>
    </subcellularLocation>
</comment>
<keyword evidence="12" id="KW-1185">Reference proteome</keyword>
<dbReference type="GO" id="GO:0015740">
    <property type="term" value="P:C4-dicarboxylate transport"/>
    <property type="evidence" value="ECO:0007669"/>
    <property type="project" value="TreeGrafter"/>
</dbReference>
<dbReference type="GO" id="GO:0022857">
    <property type="term" value="F:transmembrane transporter activity"/>
    <property type="evidence" value="ECO:0007669"/>
    <property type="project" value="UniProtKB-UniRule"/>
</dbReference>
<evidence type="ECO:0000256" key="5">
    <source>
        <dbReference type="ARBA" id="ARBA00022692"/>
    </source>
</evidence>
<dbReference type="GO" id="GO:0005886">
    <property type="term" value="C:plasma membrane"/>
    <property type="evidence" value="ECO:0007669"/>
    <property type="project" value="UniProtKB-SubCell"/>
</dbReference>
<name>A0A2G1QK89_9HYPH</name>
<dbReference type="RefSeq" id="WP_099307463.1">
    <property type="nucleotide sequence ID" value="NZ_PDVP01000011.1"/>
</dbReference>
<dbReference type="PANTHER" id="PTHR35011">
    <property type="entry name" value="2,3-DIKETO-L-GULONATE TRAP TRANSPORTER SMALL PERMEASE PROTEIN YIAM"/>
    <property type="match status" value="1"/>
</dbReference>
<keyword evidence="3" id="KW-1003">Cell membrane</keyword>
<evidence type="ECO:0000256" key="6">
    <source>
        <dbReference type="ARBA" id="ARBA00022989"/>
    </source>
</evidence>
<comment type="similarity">
    <text evidence="8 9">Belongs to the TRAP transporter small permease family.</text>
</comment>
<keyword evidence="6 9" id="KW-1133">Transmembrane helix</keyword>
<sequence length="179" mass="19683">MRGFETFVSRVTVAFGGLILCLMVVQIMLDVFMRQFAGAGFPATAELVAKYYMVAVSFLPIAFTEIKRRHVEATIFADALPARARPVLLFGGFALSLVIYALITFGTAREALRQTSQGAYVETGTMNFLTWPSYWILPVAFGLMSVVLLLRLVGMATGSYVDHAHDPLEELDSHAGETH</sequence>
<feature type="domain" description="Tripartite ATP-independent periplasmic transporters DctQ component" evidence="10">
    <location>
        <begin position="23"/>
        <end position="156"/>
    </location>
</feature>
<dbReference type="Proteomes" id="UP000221168">
    <property type="component" value="Unassembled WGS sequence"/>
</dbReference>
<evidence type="ECO:0000259" key="10">
    <source>
        <dbReference type="Pfam" id="PF04290"/>
    </source>
</evidence>
<comment type="caution">
    <text evidence="11">The sequence shown here is derived from an EMBL/GenBank/DDBJ whole genome shotgun (WGS) entry which is preliminary data.</text>
</comment>
<comment type="function">
    <text evidence="9">Part of the tripartite ATP-independent periplasmic (TRAP) transport system.</text>
</comment>
<keyword evidence="4 9" id="KW-0997">Cell inner membrane</keyword>
<evidence type="ECO:0000256" key="7">
    <source>
        <dbReference type="ARBA" id="ARBA00023136"/>
    </source>
</evidence>
<evidence type="ECO:0000256" key="2">
    <source>
        <dbReference type="ARBA" id="ARBA00022448"/>
    </source>
</evidence>
<feature type="transmembrane region" description="Helical" evidence="9">
    <location>
        <begin position="7"/>
        <end position="29"/>
    </location>
</feature>
<accession>A0A2G1QK89</accession>
<dbReference type="PANTHER" id="PTHR35011:SF10">
    <property type="entry name" value="TRAP TRANSPORTER SMALL PERMEASE PROTEIN"/>
    <property type="match status" value="1"/>
</dbReference>